<accession>A0A3B1DQY1</accession>
<dbReference type="Gene3D" id="3.20.20.10">
    <property type="entry name" value="Alanine racemase"/>
    <property type="match status" value="1"/>
</dbReference>
<dbReference type="FunFam" id="3.20.20.10:FF:000018">
    <property type="entry name" value="Pyridoxal phosphate homeostasis protein"/>
    <property type="match status" value="1"/>
</dbReference>
<dbReference type="Pfam" id="PF01168">
    <property type="entry name" value="Ala_racemase_N"/>
    <property type="match status" value="1"/>
</dbReference>
<dbReference type="GO" id="GO:0030170">
    <property type="term" value="F:pyridoxal phosphate binding"/>
    <property type="evidence" value="ECO:0007669"/>
    <property type="project" value="InterPro"/>
</dbReference>
<dbReference type="InterPro" id="IPR029066">
    <property type="entry name" value="PLP-binding_barrel"/>
</dbReference>
<dbReference type="PANTHER" id="PTHR10146:SF14">
    <property type="entry name" value="PYRIDOXAL PHOSPHATE HOMEOSTASIS PROTEIN"/>
    <property type="match status" value="1"/>
</dbReference>
<feature type="domain" description="Alanine racemase N-terminal" evidence="2">
    <location>
        <begin position="22"/>
        <end position="232"/>
    </location>
</feature>
<dbReference type="HAMAP" id="MF_02087">
    <property type="entry name" value="PLP_homeostasis"/>
    <property type="match status" value="1"/>
</dbReference>
<dbReference type="PANTHER" id="PTHR10146">
    <property type="entry name" value="PROLINE SYNTHETASE CO-TRANSCRIBED BACTERIAL HOMOLOG PROTEIN"/>
    <property type="match status" value="1"/>
</dbReference>
<dbReference type="NCBIfam" id="TIGR00044">
    <property type="entry name" value="YggS family pyridoxal phosphate-dependent enzyme"/>
    <property type="match status" value="1"/>
</dbReference>
<organism evidence="3">
    <name type="scientific">hydrothermal vent metagenome</name>
    <dbReference type="NCBI Taxonomy" id="652676"/>
    <lineage>
        <taxon>unclassified sequences</taxon>
        <taxon>metagenomes</taxon>
        <taxon>ecological metagenomes</taxon>
    </lineage>
</organism>
<reference evidence="3" key="1">
    <citation type="submission" date="2018-06" db="EMBL/GenBank/DDBJ databases">
        <authorList>
            <person name="Zhirakovskaya E."/>
        </authorList>
    </citation>
    <scope>NUCLEOTIDE SEQUENCE</scope>
</reference>
<evidence type="ECO:0000313" key="3">
    <source>
        <dbReference type="EMBL" id="VAX37440.1"/>
    </source>
</evidence>
<dbReference type="SUPFAM" id="SSF51419">
    <property type="entry name" value="PLP-binding barrel"/>
    <property type="match status" value="1"/>
</dbReference>
<dbReference type="PIRSF" id="PIRSF004848">
    <property type="entry name" value="YBL036c_PLPDEIII"/>
    <property type="match status" value="1"/>
</dbReference>
<evidence type="ECO:0000259" key="2">
    <source>
        <dbReference type="Pfam" id="PF01168"/>
    </source>
</evidence>
<keyword evidence="1" id="KW-0663">Pyridoxal phosphate</keyword>
<dbReference type="EMBL" id="UOGL01000121">
    <property type="protein sequence ID" value="VAX37440.1"/>
    <property type="molecule type" value="Genomic_DNA"/>
</dbReference>
<proteinExistence type="inferred from homology"/>
<dbReference type="InterPro" id="IPR011078">
    <property type="entry name" value="PyrdxlP_homeostasis"/>
</dbReference>
<dbReference type="AlphaFoldDB" id="A0A3B1DQY1"/>
<name>A0A3B1DQY1_9ZZZZ</name>
<sequence>MTHIDTIQFHIAKNLQQTEQQIAQACERSNRSVDDVCLVAVTKYAQIEWVQALTSLGITHLGESRPQQLVERSIQFDSSVNWHLIGHLQRNKVRPLLPAVSVIHSVDSMRLLQRLNQQAKELSLSPKLLLEVNISGEEAKDGFSPHLLSANWNEIVAYEQIEIAGLMTMAPLSNQPEETRPVFAKLRKLRDELQERSEGKVNLQELSMGMSRDFEIAIEEGATIVRVGSKLFEGLT</sequence>
<protein>
    <submittedName>
        <fullName evidence="3">UPF0001 protein YggS</fullName>
    </submittedName>
</protein>
<dbReference type="InterPro" id="IPR001608">
    <property type="entry name" value="Ala_racemase_N"/>
</dbReference>
<gene>
    <name evidence="3" type="ORF">MNBD_PLANCTO02-3419</name>
</gene>
<evidence type="ECO:0000256" key="1">
    <source>
        <dbReference type="ARBA" id="ARBA00022898"/>
    </source>
</evidence>
<dbReference type="CDD" id="cd00635">
    <property type="entry name" value="PLPDE_III_YBL036c_like"/>
    <property type="match status" value="1"/>
</dbReference>